<keyword evidence="4" id="KW-0732">Signal</keyword>
<dbReference type="GO" id="GO:0042834">
    <property type="term" value="F:peptidoglycan binding"/>
    <property type="evidence" value="ECO:0007669"/>
    <property type="project" value="InterPro"/>
</dbReference>
<comment type="caution">
    <text evidence="7">The sequence shown here is derived from an EMBL/GenBank/DDBJ whole genome shotgun (WGS) entry which is preliminary data.</text>
</comment>
<dbReference type="InterPro" id="IPR008258">
    <property type="entry name" value="Transglycosylase_SLT_dom_1"/>
</dbReference>
<reference evidence="7 8" key="1">
    <citation type="submission" date="2019-03" db="EMBL/GenBank/DDBJ databases">
        <title>Genomic Encyclopedia of Type Strains, Phase IV (KMG-IV): sequencing the most valuable type-strain genomes for metagenomic binning, comparative biology and taxonomic classification.</title>
        <authorList>
            <person name="Goeker M."/>
        </authorList>
    </citation>
    <scope>NUCLEOTIDE SEQUENCE [LARGE SCALE GENOMIC DNA]</scope>
    <source>
        <strain evidence="7 8">DSM 9035</strain>
    </source>
</reference>
<dbReference type="Pfam" id="PF01464">
    <property type="entry name" value="SLT"/>
    <property type="match status" value="1"/>
</dbReference>
<proteinExistence type="inferred from homology"/>
<dbReference type="SUPFAM" id="SSF53955">
    <property type="entry name" value="Lysozyme-like"/>
    <property type="match status" value="1"/>
</dbReference>
<feature type="domain" description="SPOR" evidence="6">
    <location>
        <begin position="213"/>
        <end position="292"/>
    </location>
</feature>
<dbReference type="InterPro" id="IPR023346">
    <property type="entry name" value="Lysozyme-like_dom_sf"/>
</dbReference>
<evidence type="ECO:0000259" key="5">
    <source>
        <dbReference type="Pfam" id="PF01464"/>
    </source>
</evidence>
<dbReference type="AlphaFoldDB" id="A0A4R3M384"/>
<feature type="chain" id="PRO_5020758568" evidence="4">
    <location>
        <begin position="23"/>
        <end position="294"/>
    </location>
</feature>
<dbReference type="OrthoDB" id="9801695at2"/>
<name>A0A4R3M384_9HYPH</name>
<comment type="similarity">
    <text evidence="1">Belongs to the transglycosylase Slt family.</text>
</comment>
<gene>
    <name evidence="7" type="ORF">EDC64_101149</name>
</gene>
<comment type="similarity">
    <text evidence="2">Belongs to the virb1 family.</text>
</comment>
<dbReference type="RefSeq" id="WP_132029955.1">
    <property type="nucleotide sequence ID" value="NZ_SMAI01000001.1"/>
</dbReference>
<evidence type="ECO:0000256" key="4">
    <source>
        <dbReference type="SAM" id="SignalP"/>
    </source>
</evidence>
<accession>A0A4R3M384</accession>
<organism evidence="7 8">
    <name type="scientific">Aquabacter spiritensis</name>
    <dbReference type="NCBI Taxonomy" id="933073"/>
    <lineage>
        <taxon>Bacteria</taxon>
        <taxon>Pseudomonadati</taxon>
        <taxon>Pseudomonadota</taxon>
        <taxon>Alphaproteobacteria</taxon>
        <taxon>Hyphomicrobiales</taxon>
        <taxon>Xanthobacteraceae</taxon>
        <taxon>Aquabacter</taxon>
    </lineage>
</organism>
<evidence type="ECO:0000313" key="8">
    <source>
        <dbReference type="Proteomes" id="UP000294664"/>
    </source>
</evidence>
<dbReference type="PANTHER" id="PTHR37423:SF2">
    <property type="entry name" value="MEMBRANE-BOUND LYTIC MUREIN TRANSGLYCOSYLASE C"/>
    <property type="match status" value="1"/>
</dbReference>
<feature type="domain" description="Transglycosylase SLT" evidence="5">
    <location>
        <begin position="38"/>
        <end position="130"/>
    </location>
</feature>
<evidence type="ECO:0000256" key="1">
    <source>
        <dbReference type="ARBA" id="ARBA00007734"/>
    </source>
</evidence>
<feature type="region of interest" description="Disordered" evidence="3">
    <location>
        <begin position="157"/>
        <end position="189"/>
    </location>
</feature>
<dbReference type="Proteomes" id="UP000294664">
    <property type="component" value="Unassembled WGS sequence"/>
</dbReference>
<keyword evidence="8" id="KW-1185">Reference proteome</keyword>
<dbReference type="PANTHER" id="PTHR37423">
    <property type="entry name" value="SOLUBLE LYTIC MUREIN TRANSGLYCOSYLASE-RELATED"/>
    <property type="match status" value="1"/>
</dbReference>
<dbReference type="Gene3D" id="1.10.530.10">
    <property type="match status" value="1"/>
</dbReference>
<dbReference type="CDD" id="cd00254">
    <property type="entry name" value="LT-like"/>
    <property type="match status" value="1"/>
</dbReference>
<dbReference type="EMBL" id="SMAI01000001">
    <property type="protein sequence ID" value="TCT07630.1"/>
    <property type="molecule type" value="Genomic_DNA"/>
</dbReference>
<dbReference type="Pfam" id="PF05036">
    <property type="entry name" value="SPOR"/>
    <property type="match status" value="1"/>
</dbReference>
<protein>
    <submittedName>
        <fullName evidence="7">Sporulation related protein</fullName>
    </submittedName>
</protein>
<evidence type="ECO:0000313" key="7">
    <source>
        <dbReference type="EMBL" id="TCT07630.1"/>
    </source>
</evidence>
<evidence type="ECO:0000256" key="2">
    <source>
        <dbReference type="ARBA" id="ARBA00009387"/>
    </source>
</evidence>
<evidence type="ECO:0000256" key="3">
    <source>
        <dbReference type="SAM" id="MobiDB-lite"/>
    </source>
</evidence>
<evidence type="ECO:0000259" key="6">
    <source>
        <dbReference type="Pfam" id="PF05036"/>
    </source>
</evidence>
<feature type="signal peptide" evidence="4">
    <location>
        <begin position="1"/>
        <end position="22"/>
    </location>
</feature>
<dbReference type="InterPro" id="IPR007730">
    <property type="entry name" value="SPOR-like_dom"/>
</dbReference>
<sequence>MPRRSALCALSLLFALAAPPLAAQTRGESVDAALCRIIAAAARGADLPEDFLTRLIWRESTFRPHVVSPKGARGIAQFMPGTAAERGLADPFDPETALPAAAHLLKELRTRFGNLGLAAAAYNAGPGRVEGFLAGRSGLPGETRFYVRAITGRSAEEWAGDRTKPGAGTAAPDASGVDRPQPEAPPADCPTIVAALRRGAPAGEAARGADFAPWGVQVAGAFSKNAALEAYRRAGVRIAGLVGDSTPMIIGTRLAGRGPRPFYRVRLPAETRSAANALCQRIRAAGGACIVLAN</sequence>